<keyword evidence="1" id="KW-1133">Transmembrane helix</keyword>
<evidence type="ECO:0000256" key="1">
    <source>
        <dbReference type="SAM" id="Phobius"/>
    </source>
</evidence>
<feature type="transmembrane region" description="Helical" evidence="1">
    <location>
        <begin position="52"/>
        <end position="74"/>
    </location>
</feature>
<evidence type="ECO:0000313" key="3">
    <source>
        <dbReference type="Proteomes" id="UP000228770"/>
    </source>
</evidence>
<name>A0A2M8C320_9BACT</name>
<dbReference type="AlphaFoldDB" id="A0A2M8C320"/>
<comment type="caution">
    <text evidence="2">The sequence shown here is derived from an EMBL/GenBank/DDBJ whole genome shotgun (WGS) entry which is preliminary data.</text>
</comment>
<accession>A0A2M8C320</accession>
<gene>
    <name evidence="2" type="ORF">CO102_00995</name>
</gene>
<keyword evidence="1" id="KW-0472">Membrane</keyword>
<keyword evidence="1" id="KW-0812">Transmembrane</keyword>
<dbReference type="Proteomes" id="UP000228770">
    <property type="component" value="Unassembled WGS sequence"/>
</dbReference>
<organism evidence="2 3">
    <name type="scientific">Candidatus Brennerbacteria bacterium CG_4_9_14_3_um_filter_43_9</name>
    <dbReference type="NCBI Taxonomy" id="1974522"/>
    <lineage>
        <taxon>Bacteria</taxon>
        <taxon>Candidatus Brenneribacteriota</taxon>
    </lineage>
</organism>
<reference evidence="3" key="1">
    <citation type="submission" date="2017-09" db="EMBL/GenBank/DDBJ databases">
        <title>Depth-based differentiation of microbial function through sediment-hosted aquifers and enrichment of novel symbionts in the deep terrestrial subsurface.</title>
        <authorList>
            <person name="Probst A.J."/>
            <person name="Ladd B."/>
            <person name="Jarett J.K."/>
            <person name="Geller-Mcgrath D.E."/>
            <person name="Sieber C.M.K."/>
            <person name="Emerson J.B."/>
            <person name="Anantharaman K."/>
            <person name="Thomas B.C."/>
            <person name="Malmstrom R."/>
            <person name="Stieglmeier M."/>
            <person name="Klingl A."/>
            <person name="Woyke T."/>
            <person name="Ryan C.M."/>
            <person name="Banfield J.F."/>
        </authorList>
    </citation>
    <scope>NUCLEOTIDE SEQUENCE [LARGE SCALE GENOMIC DNA]</scope>
</reference>
<proteinExistence type="predicted"/>
<dbReference type="EMBL" id="PFUA01000021">
    <property type="protein sequence ID" value="PJB50507.1"/>
    <property type="molecule type" value="Genomic_DNA"/>
</dbReference>
<protein>
    <submittedName>
        <fullName evidence="2">Uncharacterized protein</fullName>
    </submittedName>
</protein>
<evidence type="ECO:0000313" key="2">
    <source>
        <dbReference type="EMBL" id="PJB50507.1"/>
    </source>
</evidence>
<sequence>MELQNSRKDKTVKQKIESQELSSHIAMKSRAISFARISAWTKEWWVDHRDDAISAAIVFLLVSGAFAVGVILGAKLFEDSQITINCPPNFWEKK</sequence>